<dbReference type="AlphaFoldDB" id="A0A9D1PDU5"/>
<evidence type="ECO:0000313" key="1">
    <source>
        <dbReference type="EMBL" id="HIV39395.1"/>
    </source>
</evidence>
<dbReference type="Proteomes" id="UP000886814">
    <property type="component" value="Unassembled WGS sequence"/>
</dbReference>
<gene>
    <name evidence="1" type="ORF">H9747_10450</name>
</gene>
<reference evidence="1" key="1">
    <citation type="journal article" date="2021" name="PeerJ">
        <title>Extensive microbial diversity within the chicken gut microbiome revealed by metagenomics and culture.</title>
        <authorList>
            <person name="Gilroy R."/>
            <person name="Ravi A."/>
            <person name="Getino M."/>
            <person name="Pursley I."/>
            <person name="Horton D.L."/>
            <person name="Alikhan N.F."/>
            <person name="Baker D."/>
            <person name="Gharbi K."/>
            <person name="Hall N."/>
            <person name="Watson M."/>
            <person name="Adriaenssens E.M."/>
            <person name="Foster-Nyarko E."/>
            <person name="Jarju S."/>
            <person name="Secka A."/>
            <person name="Antonio M."/>
            <person name="Oren A."/>
            <person name="Chaudhuri R.R."/>
            <person name="La Ragione R."/>
            <person name="Hildebrand F."/>
            <person name="Pallen M.J."/>
        </authorList>
    </citation>
    <scope>NUCLEOTIDE SEQUENCE</scope>
    <source>
        <strain evidence="1">CHK195-9823</strain>
    </source>
</reference>
<name>A0A9D1PDU5_9FIRM</name>
<sequence>MQDTIALRVLPRDNDSPRNIVNFHFKHQQLAGKVYYSTGILCDARRLKELKKIILFFGSGKNRKFVIADILKILKFDKKSSQPGSCIPSDSAIWSVKKYANIDENTWFLIESLRILSPEEVNTFQVVYYENESVTIKKLEEVIEASTRINRVYCSQIDNKKEKLEEQFLLV</sequence>
<protein>
    <submittedName>
        <fullName evidence="1">Uncharacterized protein</fullName>
    </submittedName>
</protein>
<dbReference type="EMBL" id="DXIQ01000069">
    <property type="protein sequence ID" value="HIV39395.1"/>
    <property type="molecule type" value="Genomic_DNA"/>
</dbReference>
<organism evidence="1 2">
    <name type="scientific">Candidatus Blautia stercorigallinarum</name>
    <dbReference type="NCBI Taxonomy" id="2838501"/>
    <lineage>
        <taxon>Bacteria</taxon>
        <taxon>Bacillati</taxon>
        <taxon>Bacillota</taxon>
        <taxon>Clostridia</taxon>
        <taxon>Lachnospirales</taxon>
        <taxon>Lachnospiraceae</taxon>
        <taxon>Blautia</taxon>
    </lineage>
</organism>
<evidence type="ECO:0000313" key="2">
    <source>
        <dbReference type="Proteomes" id="UP000886814"/>
    </source>
</evidence>
<accession>A0A9D1PDU5</accession>
<reference evidence="1" key="2">
    <citation type="submission" date="2021-04" db="EMBL/GenBank/DDBJ databases">
        <authorList>
            <person name="Gilroy R."/>
        </authorList>
    </citation>
    <scope>NUCLEOTIDE SEQUENCE</scope>
    <source>
        <strain evidence="1">CHK195-9823</strain>
    </source>
</reference>
<proteinExistence type="predicted"/>
<comment type="caution">
    <text evidence="1">The sequence shown here is derived from an EMBL/GenBank/DDBJ whole genome shotgun (WGS) entry which is preliminary data.</text>
</comment>